<dbReference type="SUPFAM" id="SSF53756">
    <property type="entry name" value="UDP-Glycosyltransferase/glycogen phosphorylase"/>
    <property type="match status" value="1"/>
</dbReference>
<dbReference type="RefSeq" id="WP_323272268.1">
    <property type="nucleotide sequence ID" value="NZ_JAYGHT010000192.1"/>
</dbReference>
<dbReference type="EC" id="2.4.-.-" evidence="1"/>
<evidence type="ECO:0000313" key="1">
    <source>
        <dbReference type="EMBL" id="MEA5522696.1"/>
    </source>
</evidence>
<accession>A0ABU5U744</accession>
<dbReference type="Gene3D" id="3.40.50.2000">
    <property type="entry name" value="Glycogen Phosphorylase B"/>
    <property type="match status" value="1"/>
</dbReference>
<dbReference type="PANTHER" id="PTHR46656:SF3">
    <property type="entry name" value="PUTATIVE-RELATED"/>
    <property type="match status" value="1"/>
</dbReference>
<dbReference type="EMBL" id="JAYGHT010000192">
    <property type="protein sequence ID" value="MEA5522696.1"/>
    <property type="molecule type" value="Genomic_DNA"/>
</dbReference>
<evidence type="ECO:0000313" key="2">
    <source>
        <dbReference type="Proteomes" id="UP001301728"/>
    </source>
</evidence>
<keyword evidence="2" id="KW-1185">Reference proteome</keyword>
<gene>
    <name evidence="1" type="ORF">VB854_27575</name>
</gene>
<sequence>MVTVFMVHFNVNFKYFNSFADITLSLAKTLFELGVPVSIEPSEISGDALKVISDQEKKLLDYLMKQSPSELFQIKWSHYWETVRNIQLRGHLNFELFAINYEFSQNSKSCDDWMQSTLHNSYHKLAVSHYCKQVLLQAGCPESEVSVLPLGANPLFFNSSELESQVNQQKSPQIKRFLHLTNSWDLYRFGTDLLLPAFCEEFWGNPHVLLVIKDGGSNNQNVTEIVVNLRRKFGDKMPNIYILRKLLNKTNLAQLYWFSDVVVAPFRGEGFAIKILDAFAAGLPVIMPLYGGPTEYANPTNCYPIEYDLVPVGNCYDTQFFKPKNKPHWAEPKIESLRQQLHRVMNDENQALIRQRAKETAQQFSWEITAQKLFALMRKLS</sequence>
<proteinExistence type="predicted"/>
<dbReference type="PANTHER" id="PTHR46656">
    <property type="entry name" value="PUTATIVE-RELATED"/>
    <property type="match status" value="1"/>
</dbReference>
<comment type="caution">
    <text evidence="1">The sequence shown here is derived from an EMBL/GenBank/DDBJ whole genome shotgun (WGS) entry which is preliminary data.</text>
</comment>
<reference evidence="1 2" key="1">
    <citation type="submission" date="2023-12" db="EMBL/GenBank/DDBJ databases">
        <title>Baltic Sea Cyanobacteria.</title>
        <authorList>
            <person name="Delbaje E."/>
            <person name="Fewer D.P."/>
            <person name="Shishido T.K."/>
        </authorList>
    </citation>
    <scope>NUCLEOTIDE SEQUENCE [LARGE SCALE GENOMIC DNA]</scope>
    <source>
        <strain evidence="1 2">CCNP 1315</strain>
    </source>
</reference>
<dbReference type="Proteomes" id="UP001301728">
    <property type="component" value="Unassembled WGS sequence"/>
</dbReference>
<dbReference type="CDD" id="cd03801">
    <property type="entry name" value="GT4_PimA-like"/>
    <property type="match status" value="1"/>
</dbReference>
<name>A0ABU5U744_9CYAN</name>
<dbReference type="Pfam" id="PF13692">
    <property type="entry name" value="Glyco_trans_1_4"/>
    <property type="match status" value="1"/>
</dbReference>
<organism evidence="1 2">
    <name type="scientific">Limnoraphis robusta CCNP1315</name>
    <dbReference type="NCBI Taxonomy" id="3110306"/>
    <lineage>
        <taxon>Bacteria</taxon>
        <taxon>Bacillati</taxon>
        <taxon>Cyanobacteriota</taxon>
        <taxon>Cyanophyceae</taxon>
        <taxon>Oscillatoriophycideae</taxon>
        <taxon>Oscillatoriales</taxon>
        <taxon>Sirenicapillariaceae</taxon>
        <taxon>Limnoraphis</taxon>
    </lineage>
</organism>
<protein>
    <submittedName>
        <fullName evidence="1">Glycosyltransferase family 4 protein</fullName>
        <ecNumber evidence="1">2.4.-.-</ecNumber>
    </submittedName>
</protein>
<dbReference type="GO" id="GO:0016757">
    <property type="term" value="F:glycosyltransferase activity"/>
    <property type="evidence" value="ECO:0007669"/>
    <property type="project" value="UniProtKB-KW"/>
</dbReference>
<keyword evidence="1" id="KW-0328">Glycosyltransferase</keyword>
<keyword evidence="1" id="KW-0808">Transferase</keyword>